<accession>A0A7J7Z508</accession>
<dbReference type="EMBL" id="JABWUV010000003">
    <property type="protein sequence ID" value="KAF6369302.1"/>
    <property type="molecule type" value="Genomic_DNA"/>
</dbReference>
<organism evidence="1 2">
    <name type="scientific">Myotis myotis</name>
    <name type="common">Greater mouse-eared bat</name>
    <name type="synonym">Vespertilio myotis</name>
    <dbReference type="NCBI Taxonomy" id="51298"/>
    <lineage>
        <taxon>Eukaryota</taxon>
        <taxon>Metazoa</taxon>
        <taxon>Chordata</taxon>
        <taxon>Craniata</taxon>
        <taxon>Vertebrata</taxon>
        <taxon>Euteleostomi</taxon>
        <taxon>Mammalia</taxon>
        <taxon>Eutheria</taxon>
        <taxon>Laurasiatheria</taxon>
        <taxon>Chiroptera</taxon>
        <taxon>Yangochiroptera</taxon>
        <taxon>Vespertilionidae</taxon>
        <taxon>Myotis</taxon>
    </lineage>
</organism>
<comment type="caution">
    <text evidence="1">The sequence shown here is derived from an EMBL/GenBank/DDBJ whole genome shotgun (WGS) entry which is preliminary data.</text>
</comment>
<sequence>MGEGGVQGGAMATWATQIPTAGCGPSPLSLLVSLYGGGRGCRGTGGGAVAFLLHCHRDTYSHLCLCFIHTFIQVSTEWLLPVWMGGCSGSVCFLESQSQALLSSDKTICKALAGLAQWIERWPAH</sequence>
<evidence type="ECO:0000313" key="1">
    <source>
        <dbReference type="EMBL" id="KAF6369302.1"/>
    </source>
</evidence>
<reference evidence="1 2" key="1">
    <citation type="journal article" date="2020" name="Nature">
        <title>Six reference-quality genomes reveal evolution of bat adaptations.</title>
        <authorList>
            <person name="Jebb D."/>
            <person name="Huang Z."/>
            <person name="Pippel M."/>
            <person name="Hughes G.M."/>
            <person name="Lavrichenko K."/>
            <person name="Devanna P."/>
            <person name="Winkler S."/>
            <person name="Jermiin L.S."/>
            <person name="Skirmuntt E.C."/>
            <person name="Katzourakis A."/>
            <person name="Burkitt-Gray L."/>
            <person name="Ray D.A."/>
            <person name="Sullivan K.A.M."/>
            <person name="Roscito J.G."/>
            <person name="Kirilenko B.M."/>
            <person name="Davalos L.M."/>
            <person name="Corthals A.P."/>
            <person name="Power M.L."/>
            <person name="Jones G."/>
            <person name="Ransome R.D."/>
            <person name="Dechmann D.K.N."/>
            <person name="Locatelli A.G."/>
            <person name="Puechmaille S.J."/>
            <person name="Fedrigo O."/>
            <person name="Jarvis E.D."/>
            <person name="Hiller M."/>
            <person name="Vernes S.C."/>
            <person name="Myers E.W."/>
            <person name="Teeling E.C."/>
        </authorList>
    </citation>
    <scope>NUCLEOTIDE SEQUENCE [LARGE SCALE GENOMIC DNA]</scope>
    <source>
        <strain evidence="1">MMyoMyo1</strain>
        <tissue evidence="1">Flight muscle</tissue>
    </source>
</reference>
<dbReference type="AlphaFoldDB" id="A0A7J7Z508"/>
<evidence type="ECO:0000313" key="2">
    <source>
        <dbReference type="Proteomes" id="UP000527355"/>
    </source>
</evidence>
<dbReference type="Proteomes" id="UP000527355">
    <property type="component" value="Unassembled WGS sequence"/>
</dbReference>
<gene>
    <name evidence="1" type="ORF">mMyoMyo1_010668</name>
</gene>
<proteinExistence type="predicted"/>
<keyword evidence="2" id="KW-1185">Reference proteome</keyword>
<name>A0A7J7Z508_MYOMY</name>
<protein>
    <submittedName>
        <fullName evidence="1">Uncharacterized protein</fullName>
    </submittedName>
</protein>